<reference evidence="1 2" key="2">
    <citation type="journal article" date="2022" name="Mol. Ecol. Resour.">
        <title>The genomes of chicory, endive, great burdock and yacon provide insights into Asteraceae paleo-polyploidization history and plant inulin production.</title>
        <authorList>
            <person name="Fan W."/>
            <person name="Wang S."/>
            <person name="Wang H."/>
            <person name="Wang A."/>
            <person name="Jiang F."/>
            <person name="Liu H."/>
            <person name="Zhao H."/>
            <person name="Xu D."/>
            <person name="Zhang Y."/>
        </authorList>
    </citation>
    <scope>NUCLEOTIDE SEQUENCE [LARGE SCALE GENOMIC DNA]</scope>
    <source>
        <strain evidence="2">cv. Niubang</strain>
    </source>
</reference>
<gene>
    <name evidence="1" type="ORF">L6452_04937</name>
</gene>
<proteinExistence type="predicted"/>
<organism evidence="1 2">
    <name type="scientific">Arctium lappa</name>
    <name type="common">Greater burdock</name>
    <name type="synonym">Lappa major</name>
    <dbReference type="NCBI Taxonomy" id="4217"/>
    <lineage>
        <taxon>Eukaryota</taxon>
        <taxon>Viridiplantae</taxon>
        <taxon>Streptophyta</taxon>
        <taxon>Embryophyta</taxon>
        <taxon>Tracheophyta</taxon>
        <taxon>Spermatophyta</taxon>
        <taxon>Magnoliopsida</taxon>
        <taxon>eudicotyledons</taxon>
        <taxon>Gunneridae</taxon>
        <taxon>Pentapetalae</taxon>
        <taxon>asterids</taxon>
        <taxon>campanulids</taxon>
        <taxon>Asterales</taxon>
        <taxon>Asteraceae</taxon>
        <taxon>Carduoideae</taxon>
        <taxon>Cardueae</taxon>
        <taxon>Arctiinae</taxon>
        <taxon>Arctium</taxon>
    </lineage>
</organism>
<comment type="caution">
    <text evidence="1">The sequence shown here is derived from an EMBL/GenBank/DDBJ whole genome shotgun (WGS) entry which is preliminary data.</text>
</comment>
<dbReference type="Proteomes" id="UP001055879">
    <property type="component" value="Linkage Group LG02"/>
</dbReference>
<dbReference type="EMBL" id="CM042048">
    <property type="protein sequence ID" value="KAI3757400.1"/>
    <property type="molecule type" value="Genomic_DNA"/>
</dbReference>
<name>A0ACB9EFF5_ARCLA</name>
<reference evidence="2" key="1">
    <citation type="journal article" date="2022" name="Mol. Ecol. Resour.">
        <title>The genomes of chicory, endive, great burdock and yacon provide insights into Asteraceae palaeo-polyploidization history and plant inulin production.</title>
        <authorList>
            <person name="Fan W."/>
            <person name="Wang S."/>
            <person name="Wang H."/>
            <person name="Wang A."/>
            <person name="Jiang F."/>
            <person name="Liu H."/>
            <person name="Zhao H."/>
            <person name="Xu D."/>
            <person name="Zhang Y."/>
        </authorList>
    </citation>
    <scope>NUCLEOTIDE SEQUENCE [LARGE SCALE GENOMIC DNA]</scope>
    <source>
        <strain evidence="2">cv. Niubang</strain>
    </source>
</reference>
<sequence>MTKRECNAKGFCQTFTEILTGGSLRKYMLNKRPGSLDMHVAIGFALDIARAMECLHSNGIIHRDLKHDQQGGQGMITVEKGDSSHQLVVVVVVLVVEKGGTNCWGSREGGRGAVAAGVLRRRSRCFLRAVVKRHALGGRPVEVLSSFCCFAFSFLVPVIIGLAVFGHEPGLHDGLGGGKRGRREVVSDGIVEEDGENGEEEGSRRWKGNAYNKKKREDSFVSYRVRGRRVNRKSQKGKRYDKDADGIWGGGGDV</sequence>
<evidence type="ECO:0000313" key="1">
    <source>
        <dbReference type="EMBL" id="KAI3757400.1"/>
    </source>
</evidence>
<keyword evidence="2" id="KW-1185">Reference proteome</keyword>
<accession>A0ACB9EFF5</accession>
<evidence type="ECO:0000313" key="2">
    <source>
        <dbReference type="Proteomes" id="UP001055879"/>
    </source>
</evidence>
<protein>
    <submittedName>
        <fullName evidence="1">Uncharacterized protein</fullName>
    </submittedName>
</protein>